<dbReference type="EMBL" id="JACRTF010000001">
    <property type="protein sequence ID" value="MBC8593950.1"/>
    <property type="molecule type" value="Genomic_DNA"/>
</dbReference>
<comment type="caution">
    <text evidence="5">The sequence shown here is derived from an EMBL/GenBank/DDBJ whole genome shotgun (WGS) entry which is preliminary data.</text>
</comment>
<dbReference type="PROSITE" id="PS00041">
    <property type="entry name" value="HTH_ARAC_FAMILY_1"/>
    <property type="match status" value="1"/>
</dbReference>
<dbReference type="Gene3D" id="1.10.10.60">
    <property type="entry name" value="Homeodomain-like"/>
    <property type="match status" value="2"/>
</dbReference>
<dbReference type="Pfam" id="PF12833">
    <property type="entry name" value="HTH_18"/>
    <property type="match status" value="1"/>
</dbReference>
<keyword evidence="3" id="KW-0804">Transcription</keyword>
<dbReference type="PANTHER" id="PTHR43280">
    <property type="entry name" value="ARAC-FAMILY TRANSCRIPTIONAL REGULATOR"/>
    <property type="match status" value="1"/>
</dbReference>
<organism evidence="5 6">
    <name type="scientific">Jilunia laotingensis</name>
    <dbReference type="NCBI Taxonomy" id="2763675"/>
    <lineage>
        <taxon>Bacteria</taxon>
        <taxon>Pseudomonadati</taxon>
        <taxon>Bacteroidota</taxon>
        <taxon>Bacteroidia</taxon>
        <taxon>Bacteroidales</taxon>
        <taxon>Bacteroidaceae</taxon>
        <taxon>Jilunia</taxon>
    </lineage>
</organism>
<feature type="domain" description="HTH araC/xylS-type" evidence="4">
    <location>
        <begin position="192"/>
        <end position="290"/>
    </location>
</feature>
<evidence type="ECO:0000313" key="6">
    <source>
        <dbReference type="Proteomes" id="UP000651085"/>
    </source>
</evidence>
<dbReference type="SMART" id="SM00342">
    <property type="entry name" value="HTH_ARAC"/>
    <property type="match status" value="1"/>
</dbReference>
<keyword evidence="2" id="KW-0238">DNA-binding</keyword>
<keyword evidence="6" id="KW-1185">Reference proteome</keyword>
<dbReference type="PROSITE" id="PS01124">
    <property type="entry name" value="HTH_ARAC_FAMILY_2"/>
    <property type="match status" value="1"/>
</dbReference>
<proteinExistence type="predicted"/>
<dbReference type="InterPro" id="IPR009057">
    <property type="entry name" value="Homeodomain-like_sf"/>
</dbReference>
<keyword evidence="1" id="KW-0805">Transcription regulation</keyword>
<dbReference type="SUPFAM" id="SSF46689">
    <property type="entry name" value="Homeodomain-like"/>
    <property type="match status" value="2"/>
</dbReference>
<name>A0A926F8T6_9BACT</name>
<reference evidence="5" key="1">
    <citation type="submission" date="2020-08" db="EMBL/GenBank/DDBJ databases">
        <title>Genome public.</title>
        <authorList>
            <person name="Liu C."/>
            <person name="Sun Q."/>
        </authorList>
    </citation>
    <scope>NUCLEOTIDE SEQUENCE</scope>
    <source>
        <strain evidence="5">N12</strain>
    </source>
</reference>
<dbReference type="GO" id="GO:0003700">
    <property type="term" value="F:DNA-binding transcription factor activity"/>
    <property type="evidence" value="ECO:0007669"/>
    <property type="project" value="InterPro"/>
</dbReference>
<dbReference type="InterPro" id="IPR018060">
    <property type="entry name" value="HTH_AraC"/>
</dbReference>
<dbReference type="SUPFAM" id="SSF51215">
    <property type="entry name" value="Regulatory protein AraC"/>
    <property type="match status" value="1"/>
</dbReference>
<dbReference type="AlphaFoldDB" id="A0A926F8T6"/>
<dbReference type="Pfam" id="PF02311">
    <property type="entry name" value="AraC_binding"/>
    <property type="match status" value="1"/>
</dbReference>
<dbReference type="CDD" id="cd06986">
    <property type="entry name" value="cupin_MmsR-like_N"/>
    <property type="match status" value="1"/>
</dbReference>
<evidence type="ECO:0000256" key="1">
    <source>
        <dbReference type="ARBA" id="ARBA00023015"/>
    </source>
</evidence>
<dbReference type="Gene3D" id="2.60.120.280">
    <property type="entry name" value="Regulatory protein AraC"/>
    <property type="match status" value="1"/>
</dbReference>
<evidence type="ECO:0000256" key="2">
    <source>
        <dbReference type="ARBA" id="ARBA00023125"/>
    </source>
</evidence>
<dbReference type="Proteomes" id="UP000651085">
    <property type="component" value="Unassembled WGS sequence"/>
</dbReference>
<evidence type="ECO:0000256" key="3">
    <source>
        <dbReference type="ARBA" id="ARBA00023163"/>
    </source>
</evidence>
<dbReference type="InterPro" id="IPR018062">
    <property type="entry name" value="HTH_AraC-typ_CS"/>
</dbReference>
<gene>
    <name evidence="5" type="ORF">H8744_11970</name>
</gene>
<sequence>METIADGFKGEKSIVTPYNIRELQSKNKITRQLYVTHIGYYPKAKHHYRQRTEGTNENILIYCEKGNGWIEYNGETHHLSSNQVFIIPQNSPHTYGANQQDPWSIYWLHFKGENVPMFESILGKKLAIKDSADSRLQDRFMLFEDMFRNLEMGYNIENLEYISFCLMYFLASIKYIFQYRKIKNVKVDDPIQKSILFMKDNLEAKITLEDIANAVGYSSSHLITLFTQRTSYPPMAYYNQLRIQKACSYLQFSDLKIKEISFRLGFFDPFHFSKTFLKEMNKLPRNTERNIRKSRKRISSHFNIDFICIELVPMN</sequence>
<dbReference type="InterPro" id="IPR037923">
    <property type="entry name" value="HTH-like"/>
</dbReference>
<dbReference type="RefSeq" id="WP_262435056.1">
    <property type="nucleotide sequence ID" value="NZ_JACRTF010000001.1"/>
</dbReference>
<dbReference type="InterPro" id="IPR003313">
    <property type="entry name" value="AraC-bd"/>
</dbReference>
<dbReference type="GO" id="GO:0043565">
    <property type="term" value="F:sequence-specific DNA binding"/>
    <property type="evidence" value="ECO:0007669"/>
    <property type="project" value="InterPro"/>
</dbReference>
<accession>A0A926F8T6</accession>
<protein>
    <submittedName>
        <fullName evidence="5">AraC family ligand binding domain-containing protein</fullName>
    </submittedName>
</protein>
<evidence type="ECO:0000313" key="5">
    <source>
        <dbReference type="EMBL" id="MBC8593950.1"/>
    </source>
</evidence>
<evidence type="ECO:0000259" key="4">
    <source>
        <dbReference type="PROSITE" id="PS01124"/>
    </source>
</evidence>
<dbReference type="PANTHER" id="PTHR43280:SF30">
    <property type="entry name" value="MMSAB OPERON REGULATORY PROTEIN"/>
    <property type="match status" value="1"/>
</dbReference>